<evidence type="ECO:0000313" key="3">
    <source>
        <dbReference type="Proteomes" id="UP001055439"/>
    </source>
</evidence>
<proteinExistence type="predicted"/>
<name>A0A9E7KDL1_9LILI</name>
<gene>
    <name evidence="2" type="ORF">MUK42_11079</name>
</gene>
<feature type="region of interest" description="Disordered" evidence="1">
    <location>
        <begin position="21"/>
        <end position="41"/>
    </location>
</feature>
<keyword evidence="3" id="KW-1185">Reference proteome</keyword>
<dbReference type="EMBL" id="CP097509">
    <property type="protein sequence ID" value="URE14032.1"/>
    <property type="molecule type" value="Genomic_DNA"/>
</dbReference>
<protein>
    <submittedName>
        <fullName evidence="2">Uncharacterized protein</fullName>
    </submittedName>
</protein>
<organism evidence="2 3">
    <name type="scientific">Musa troglodytarum</name>
    <name type="common">fe'i banana</name>
    <dbReference type="NCBI Taxonomy" id="320322"/>
    <lineage>
        <taxon>Eukaryota</taxon>
        <taxon>Viridiplantae</taxon>
        <taxon>Streptophyta</taxon>
        <taxon>Embryophyta</taxon>
        <taxon>Tracheophyta</taxon>
        <taxon>Spermatophyta</taxon>
        <taxon>Magnoliopsida</taxon>
        <taxon>Liliopsida</taxon>
        <taxon>Zingiberales</taxon>
        <taxon>Musaceae</taxon>
        <taxon>Musa</taxon>
    </lineage>
</organism>
<sequence length="100" mass="11252">MPLPSNRSRQNEAGEKACVNLEEQQNRDTSLPISTESERQGRRLLAEAERPPTWSFHHDSMHCSSPLRGSSSSRIECHVHSVDCSSFETSLSLGFWPNNV</sequence>
<reference evidence="2" key="1">
    <citation type="submission" date="2022-05" db="EMBL/GenBank/DDBJ databases">
        <title>The Musa troglodytarum L. genome provides insights into the mechanism of non-climacteric behaviour and enrichment of carotenoids.</title>
        <authorList>
            <person name="Wang J."/>
        </authorList>
    </citation>
    <scope>NUCLEOTIDE SEQUENCE</scope>
    <source>
        <tissue evidence="2">Leaf</tissue>
    </source>
</reference>
<evidence type="ECO:0000313" key="2">
    <source>
        <dbReference type="EMBL" id="URE14032.1"/>
    </source>
</evidence>
<dbReference type="AlphaFoldDB" id="A0A9E7KDL1"/>
<accession>A0A9E7KDL1</accession>
<dbReference type="Proteomes" id="UP001055439">
    <property type="component" value="Chromosome 7"/>
</dbReference>
<evidence type="ECO:0000256" key="1">
    <source>
        <dbReference type="SAM" id="MobiDB-lite"/>
    </source>
</evidence>